<dbReference type="CDD" id="cd05251">
    <property type="entry name" value="NmrA_like_SDR_a"/>
    <property type="match status" value="1"/>
</dbReference>
<dbReference type="EMBL" id="MCFE01000445">
    <property type="protein sequence ID" value="ORX89427.1"/>
    <property type="molecule type" value="Genomic_DNA"/>
</dbReference>
<comment type="similarity">
    <text evidence="1">Belongs to the NmrA-type oxidoreductase family.</text>
</comment>
<dbReference type="InterPro" id="IPR036291">
    <property type="entry name" value="NAD(P)-bd_dom_sf"/>
</dbReference>
<evidence type="ECO:0000313" key="4">
    <source>
        <dbReference type="EMBL" id="ORX89427.1"/>
    </source>
</evidence>
<dbReference type="STRING" id="1314790.A0A1Y1XUI1"/>
<dbReference type="PANTHER" id="PTHR42748:SF11">
    <property type="entry name" value="NMRA-LIKE DOMAIN-CONTAINING PROTEIN"/>
    <property type="match status" value="1"/>
</dbReference>
<dbReference type="Pfam" id="PF05368">
    <property type="entry name" value="NmrA"/>
    <property type="match status" value="1"/>
</dbReference>
<dbReference type="InterPro" id="IPR051164">
    <property type="entry name" value="NmrA-like_oxidored"/>
</dbReference>
<dbReference type="Gene3D" id="3.90.25.10">
    <property type="entry name" value="UDP-galactose 4-epimerase, domain 1"/>
    <property type="match status" value="1"/>
</dbReference>
<evidence type="ECO:0000259" key="3">
    <source>
        <dbReference type="Pfam" id="PF05368"/>
    </source>
</evidence>
<evidence type="ECO:0000256" key="1">
    <source>
        <dbReference type="ARBA" id="ARBA00006328"/>
    </source>
</evidence>
<dbReference type="AlphaFoldDB" id="A0A1Y1XUI1"/>
<dbReference type="OrthoDB" id="3358371at2759"/>
<dbReference type="Proteomes" id="UP000193498">
    <property type="component" value="Unassembled WGS sequence"/>
</dbReference>
<dbReference type="Gene3D" id="3.40.50.720">
    <property type="entry name" value="NAD(P)-binding Rossmann-like Domain"/>
    <property type="match status" value="1"/>
</dbReference>
<keyword evidence="5" id="KW-1185">Reference proteome</keyword>
<name>A0A1Y1XUI1_9FUNG</name>
<comment type="caution">
    <text evidence="4">The sequence shown here is derived from an EMBL/GenBank/DDBJ whole genome shotgun (WGS) entry which is preliminary data.</text>
</comment>
<feature type="domain" description="NmrA-like" evidence="3">
    <location>
        <begin position="3"/>
        <end position="303"/>
    </location>
</feature>
<proteinExistence type="inferred from homology"/>
<protein>
    <submittedName>
        <fullName evidence="4">NmrA family transcriptional regulator</fullName>
    </submittedName>
</protein>
<organism evidence="4 5">
    <name type="scientific">Basidiobolus meristosporus CBS 931.73</name>
    <dbReference type="NCBI Taxonomy" id="1314790"/>
    <lineage>
        <taxon>Eukaryota</taxon>
        <taxon>Fungi</taxon>
        <taxon>Fungi incertae sedis</taxon>
        <taxon>Zoopagomycota</taxon>
        <taxon>Entomophthoromycotina</taxon>
        <taxon>Basidiobolomycetes</taxon>
        <taxon>Basidiobolales</taxon>
        <taxon>Basidiobolaceae</taxon>
        <taxon>Basidiobolus</taxon>
    </lineage>
</organism>
<evidence type="ECO:0000256" key="2">
    <source>
        <dbReference type="ARBA" id="ARBA00022857"/>
    </source>
</evidence>
<sequence length="311" mass="34294">MPQKILVVFGATGQQGGSVVDYVLNDPDLSRQFKVRAITRDASKPAAQALVSKGAQVVEADVDDSAAVQNALQGAHTVFSVTLTVYDDKLRDRELTQGKWIGDAAVQAGAQYLIYSTLPHATALTHGKYKYLGHFDVKYDIEQYIRTLPIKSAFFAPGSFMQNYVTAMAPRPVGDGSYALSSIASKDSLVPLIEIASDTGKYVGAILAEPDKYEGKVFSASTKLYTYEQIADALSHATGKQVNYQQLPKETFKGFLPPIFKDYFVDMLSYIEEFGYYGPQTEEQVKWAAEHARGKVLTFEEFLAKNPLQLQ</sequence>
<evidence type="ECO:0000313" key="5">
    <source>
        <dbReference type="Proteomes" id="UP000193498"/>
    </source>
</evidence>
<dbReference type="InParanoid" id="A0A1Y1XUI1"/>
<dbReference type="InterPro" id="IPR008030">
    <property type="entry name" value="NmrA-like"/>
</dbReference>
<dbReference type="PANTHER" id="PTHR42748">
    <property type="entry name" value="NITROGEN METABOLITE REPRESSION PROTEIN NMRA FAMILY MEMBER"/>
    <property type="match status" value="1"/>
</dbReference>
<gene>
    <name evidence="4" type="ORF">K493DRAFT_318699</name>
</gene>
<dbReference type="SUPFAM" id="SSF51735">
    <property type="entry name" value="NAD(P)-binding Rossmann-fold domains"/>
    <property type="match status" value="1"/>
</dbReference>
<keyword evidence="2" id="KW-0521">NADP</keyword>
<reference evidence="4 5" key="1">
    <citation type="submission" date="2016-07" db="EMBL/GenBank/DDBJ databases">
        <title>Pervasive Adenine N6-methylation of Active Genes in Fungi.</title>
        <authorList>
            <consortium name="DOE Joint Genome Institute"/>
            <person name="Mondo S.J."/>
            <person name="Dannebaum R.O."/>
            <person name="Kuo R.C."/>
            <person name="Labutti K."/>
            <person name="Haridas S."/>
            <person name="Kuo A."/>
            <person name="Salamov A."/>
            <person name="Ahrendt S.R."/>
            <person name="Lipzen A."/>
            <person name="Sullivan W."/>
            <person name="Andreopoulos W.B."/>
            <person name="Clum A."/>
            <person name="Lindquist E."/>
            <person name="Daum C."/>
            <person name="Ramamoorthy G.K."/>
            <person name="Gryganskyi A."/>
            <person name="Culley D."/>
            <person name="Magnuson J.K."/>
            <person name="James T.Y."/>
            <person name="O'Malley M.A."/>
            <person name="Stajich J.E."/>
            <person name="Spatafora J.W."/>
            <person name="Visel A."/>
            <person name="Grigoriev I.V."/>
        </authorList>
    </citation>
    <scope>NUCLEOTIDE SEQUENCE [LARGE SCALE GENOMIC DNA]</scope>
    <source>
        <strain evidence="4 5">CBS 931.73</strain>
    </source>
</reference>
<accession>A0A1Y1XUI1</accession>
<dbReference type="GO" id="GO:0005634">
    <property type="term" value="C:nucleus"/>
    <property type="evidence" value="ECO:0007669"/>
    <property type="project" value="TreeGrafter"/>
</dbReference>